<comment type="subunit">
    <text evidence="3">Homohexamer. Dimer of a homotrimer.</text>
</comment>
<dbReference type="HAMAP" id="MF_01963">
    <property type="entry name" value="MTAP"/>
    <property type="match status" value="1"/>
</dbReference>
<comment type="caution">
    <text evidence="3">Lacks conserved residue(s) required for the propagation of feature annotation.</text>
</comment>
<dbReference type="CDD" id="cd09010">
    <property type="entry name" value="MTAP_SsMTAPII_like_MTIP"/>
    <property type="match status" value="1"/>
</dbReference>
<dbReference type="NCBIfam" id="NF006599">
    <property type="entry name" value="PRK09136.1"/>
    <property type="match status" value="1"/>
</dbReference>
<comment type="miscellaneous">
    <text evidence="3">Although this enzyme belongs to the family of MTA phosphorylases based on sequence homology, it lacks several conserved amino acids in the substrate binding pocket that confer specificity towards MTA.</text>
</comment>
<evidence type="ECO:0000256" key="1">
    <source>
        <dbReference type="ARBA" id="ARBA00022676"/>
    </source>
</evidence>
<feature type="binding site" evidence="3">
    <location>
        <position position="185"/>
    </location>
    <ligand>
        <name>substrate</name>
    </ligand>
</feature>
<feature type="domain" description="Nucleoside phosphorylase" evidence="4">
    <location>
        <begin position="4"/>
        <end position="243"/>
    </location>
</feature>
<gene>
    <name evidence="5" type="ORF">MoryE10_18430</name>
</gene>
<dbReference type="InterPro" id="IPR010044">
    <property type="entry name" value="MTAP"/>
</dbReference>
<proteinExistence type="inferred from homology"/>
<feature type="binding site" evidence="3">
    <location>
        <begin position="52"/>
        <end position="53"/>
    </location>
    <ligand>
        <name>phosphate</name>
        <dbReference type="ChEBI" id="CHEBI:43474"/>
    </ligand>
</feature>
<dbReference type="PANTHER" id="PTHR42679">
    <property type="entry name" value="S-METHYL-5'-THIOADENOSINE PHOSPHORYLASE"/>
    <property type="match status" value="1"/>
</dbReference>
<dbReference type="InterPro" id="IPR000845">
    <property type="entry name" value="Nucleoside_phosphorylase_d"/>
</dbReference>
<dbReference type="RefSeq" id="WP_221046866.1">
    <property type="nucleotide sequence ID" value="NZ_AP019782.1"/>
</dbReference>
<dbReference type="EC" id="2.4.2.1" evidence="3"/>
<evidence type="ECO:0000256" key="2">
    <source>
        <dbReference type="ARBA" id="ARBA00022679"/>
    </source>
</evidence>
<dbReference type="PANTHER" id="PTHR42679:SF2">
    <property type="entry name" value="S-METHYL-5'-THIOADENOSINE PHOSPHORYLASE"/>
    <property type="match status" value="1"/>
</dbReference>
<feature type="binding site" evidence="3">
    <location>
        <position position="186"/>
    </location>
    <ligand>
        <name>phosphate</name>
        <dbReference type="ChEBI" id="CHEBI:43474"/>
    </ligand>
</feature>
<dbReference type="EMBL" id="AP019782">
    <property type="protein sequence ID" value="BBL71237.1"/>
    <property type="molecule type" value="Genomic_DNA"/>
</dbReference>
<reference evidence="5" key="1">
    <citation type="submission" date="2019-06" db="EMBL/GenBank/DDBJ databases">
        <title>Complete genome sequence of Methylogaea oryzae strain JCM16910.</title>
        <authorList>
            <person name="Asakawa S."/>
        </authorList>
    </citation>
    <scope>NUCLEOTIDE SEQUENCE</scope>
    <source>
        <strain evidence="5">E10</strain>
    </source>
</reference>
<comment type="similarity">
    <text evidence="3">Belongs to the PNP/MTAP phosphorylase family. MTAP subfamily.</text>
</comment>
<evidence type="ECO:0000313" key="6">
    <source>
        <dbReference type="Proteomes" id="UP000824988"/>
    </source>
</evidence>
<evidence type="ECO:0000313" key="5">
    <source>
        <dbReference type="EMBL" id="BBL71237.1"/>
    </source>
</evidence>
<protein>
    <recommendedName>
        <fullName evidence="3">Purine nucleoside phosphorylase</fullName>
        <shortName evidence="3">PNP</shortName>
        <ecNumber evidence="3">2.4.2.1</ecNumber>
    </recommendedName>
</protein>
<organism evidence="5 6">
    <name type="scientific">Methylogaea oryzae</name>
    <dbReference type="NCBI Taxonomy" id="1295382"/>
    <lineage>
        <taxon>Bacteria</taxon>
        <taxon>Pseudomonadati</taxon>
        <taxon>Pseudomonadota</taxon>
        <taxon>Gammaproteobacteria</taxon>
        <taxon>Methylococcales</taxon>
        <taxon>Methylococcaceae</taxon>
        <taxon>Methylogaea</taxon>
    </lineage>
</organism>
<sequence>MTLLAIIGGTGLAQLPGLTLSERRVVDTPYGSPSAPLVFGELAGKPVVFLARHGEKHTIPPHQINYCANLWALREAGAEQVVAVAAVGGIRADMGPAVLAVPDQIIDYTWGRRSTFFEGELDHVTHIDFTWPYSQALRRRLLSAAEAAGIAVVDGGTYGCTQGPRLESAAEIARLERDGCTLVGMTGMPEAALARELELDYASLAVVANWGAGKTDDIITMADIEAALLDGMDKAGKLLIALIGSG</sequence>
<keyword evidence="2 3" id="KW-0808">Transferase</keyword>
<dbReference type="Proteomes" id="UP000824988">
    <property type="component" value="Chromosome"/>
</dbReference>
<keyword evidence="1 3" id="KW-0328">Glycosyltransferase</keyword>
<evidence type="ECO:0000259" key="4">
    <source>
        <dbReference type="Pfam" id="PF01048"/>
    </source>
</evidence>
<feature type="site" description="Important for substrate specificity" evidence="3">
    <location>
        <position position="221"/>
    </location>
</feature>
<comment type="function">
    <text evidence="3">Purine nucleoside phosphorylase involved in purine salvage.</text>
</comment>
<dbReference type="KEGG" id="moz:MoryE10_18430"/>
<accession>A0A8D4VQ74</accession>
<comment type="pathway">
    <text evidence="3">Purine metabolism; purine nucleoside salvage.</text>
</comment>
<keyword evidence="6" id="KW-1185">Reference proteome</keyword>
<dbReference type="GO" id="GO:0005829">
    <property type="term" value="C:cytosol"/>
    <property type="evidence" value="ECO:0007669"/>
    <property type="project" value="TreeGrafter"/>
</dbReference>
<dbReference type="UniPathway" id="UPA00606"/>
<evidence type="ECO:0000256" key="3">
    <source>
        <dbReference type="HAMAP-Rule" id="MF_01963"/>
    </source>
</evidence>
<comment type="catalytic activity">
    <reaction evidence="3">
        <text>a purine D-ribonucleoside + phosphate = a purine nucleobase + alpha-D-ribose 1-phosphate</text>
        <dbReference type="Rhea" id="RHEA:19805"/>
        <dbReference type="ChEBI" id="CHEBI:26386"/>
        <dbReference type="ChEBI" id="CHEBI:43474"/>
        <dbReference type="ChEBI" id="CHEBI:57720"/>
        <dbReference type="ChEBI" id="CHEBI:142355"/>
        <dbReference type="EC" id="2.4.2.1"/>
    </reaction>
</comment>
<dbReference type="GO" id="GO:0019509">
    <property type="term" value="P:L-methionine salvage from methylthioadenosine"/>
    <property type="evidence" value="ECO:0007669"/>
    <property type="project" value="TreeGrafter"/>
</dbReference>
<dbReference type="AlphaFoldDB" id="A0A8D4VQ74"/>
<keyword evidence="3" id="KW-0660">Purine salvage</keyword>
<dbReference type="Pfam" id="PF01048">
    <property type="entry name" value="PNP_UDP_1"/>
    <property type="match status" value="1"/>
</dbReference>
<feature type="binding site" evidence="3">
    <location>
        <position position="10"/>
    </location>
    <ligand>
        <name>phosphate</name>
        <dbReference type="ChEBI" id="CHEBI:43474"/>
    </ligand>
</feature>
<dbReference type="GO" id="GO:0006166">
    <property type="term" value="P:purine ribonucleoside salvage"/>
    <property type="evidence" value="ECO:0007669"/>
    <property type="project" value="UniProtKB-UniRule"/>
</dbReference>
<name>A0A8D4VQ74_9GAMM</name>
<dbReference type="NCBIfam" id="TIGR01694">
    <property type="entry name" value="MTAP"/>
    <property type="match status" value="1"/>
</dbReference>
<dbReference type="GO" id="GO:0017061">
    <property type="term" value="F:S-methyl-5-thioadenosine phosphorylase activity"/>
    <property type="evidence" value="ECO:0007669"/>
    <property type="project" value="InterPro"/>
</dbReference>
<feature type="site" description="Important for substrate specificity" evidence="3">
    <location>
        <position position="167"/>
    </location>
</feature>